<accession>A0A4P9WXP8</accession>
<dbReference type="CDD" id="cd00198">
    <property type="entry name" value="vWFA"/>
    <property type="match status" value="1"/>
</dbReference>
<evidence type="ECO:0008006" key="3">
    <source>
        <dbReference type="Google" id="ProtNLM"/>
    </source>
</evidence>
<dbReference type="AlphaFoldDB" id="A0A4P9WXP8"/>
<evidence type="ECO:0000313" key="2">
    <source>
        <dbReference type="Proteomes" id="UP000274922"/>
    </source>
</evidence>
<dbReference type="SUPFAM" id="SSF53300">
    <property type="entry name" value="vWA-like"/>
    <property type="match status" value="1"/>
</dbReference>
<proteinExistence type="predicted"/>
<keyword evidence="2" id="KW-1185">Reference proteome</keyword>
<dbReference type="OrthoDB" id="2160190at2759"/>
<protein>
    <recommendedName>
        <fullName evidence="3">VWFA domain-containing protein</fullName>
    </recommendedName>
</protein>
<name>A0A4P9WXP8_9FUNG</name>
<reference evidence="2" key="1">
    <citation type="journal article" date="2018" name="Nat. Microbiol.">
        <title>Leveraging single-cell genomics to expand the fungal tree of life.</title>
        <authorList>
            <person name="Ahrendt S.R."/>
            <person name="Quandt C.A."/>
            <person name="Ciobanu D."/>
            <person name="Clum A."/>
            <person name="Salamov A."/>
            <person name="Andreopoulos B."/>
            <person name="Cheng J.F."/>
            <person name="Woyke T."/>
            <person name="Pelin A."/>
            <person name="Henrissat B."/>
            <person name="Reynolds N.K."/>
            <person name="Benny G.L."/>
            <person name="Smith M.E."/>
            <person name="James T.Y."/>
            <person name="Grigoriev I.V."/>
        </authorList>
    </citation>
    <scope>NUCLEOTIDE SEQUENCE [LARGE SCALE GENOMIC DNA]</scope>
    <source>
        <strain evidence="2">ATCC 52028</strain>
    </source>
</reference>
<dbReference type="InterPro" id="IPR036465">
    <property type="entry name" value="vWFA_dom_sf"/>
</dbReference>
<organism evidence="1 2">
    <name type="scientific">Caulochytrium protostelioides</name>
    <dbReference type="NCBI Taxonomy" id="1555241"/>
    <lineage>
        <taxon>Eukaryota</taxon>
        <taxon>Fungi</taxon>
        <taxon>Fungi incertae sedis</taxon>
        <taxon>Chytridiomycota</taxon>
        <taxon>Chytridiomycota incertae sedis</taxon>
        <taxon>Chytridiomycetes</taxon>
        <taxon>Caulochytriales</taxon>
        <taxon>Caulochytriaceae</taxon>
        <taxon>Caulochytrium</taxon>
    </lineage>
</organism>
<dbReference type="STRING" id="1555241.A0A4P9WXP8"/>
<sequence>MPSKTASSAATATAAGTYDGVVSYDPSRYVCDTSTAPAPVDYLFMVDGSGTMGGYIAQITKGFATFVGKVEASGVDARYSVVVFGGDPTLLIPFTWHQPDLPWQ</sequence>
<dbReference type="Proteomes" id="UP000274922">
    <property type="component" value="Unassembled WGS sequence"/>
</dbReference>
<dbReference type="Gene3D" id="3.40.50.410">
    <property type="entry name" value="von Willebrand factor, type A domain"/>
    <property type="match status" value="1"/>
</dbReference>
<evidence type="ECO:0000313" key="1">
    <source>
        <dbReference type="EMBL" id="RKO98251.1"/>
    </source>
</evidence>
<dbReference type="EMBL" id="ML014555">
    <property type="protein sequence ID" value="RKO98251.1"/>
    <property type="molecule type" value="Genomic_DNA"/>
</dbReference>
<gene>
    <name evidence="1" type="ORF">CXG81DRAFT_28922</name>
</gene>